<dbReference type="Proteomes" id="UP000075260">
    <property type="component" value="Unassembled WGS sequence"/>
</dbReference>
<keyword evidence="7" id="KW-0175">Coiled coil</keyword>
<keyword evidence="5" id="KW-0677">Repeat</keyword>
<comment type="similarity">
    <text evidence="2">Belongs to the kinesin light chain family.</text>
</comment>
<keyword evidence="9" id="KW-0206">Cytoskeleton</keyword>
<evidence type="ECO:0000256" key="4">
    <source>
        <dbReference type="ARBA" id="ARBA00022701"/>
    </source>
</evidence>
<feature type="domain" description="TIR" evidence="12">
    <location>
        <begin position="7"/>
        <end position="149"/>
    </location>
</feature>
<organism evidence="13 14">
    <name type="scientific">Sorangium cellulosum</name>
    <name type="common">Polyangium cellulosum</name>
    <dbReference type="NCBI Taxonomy" id="56"/>
    <lineage>
        <taxon>Bacteria</taxon>
        <taxon>Pseudomonadati</taxon>
        <taxon>Myxococcota</taxon>
        <taxon>Polyangia</taxon>
        <taxon>Polyangiales</taxon>
        <taxon>Polyangiaceae</taxon>
        <taxon>Sorangium</taxon>
    </lineage>
</organism>
<proteinExistence type="inferred from homology"/>
<dbReference type="Pfam" id="PF25000">
    <property type="entry name" value="DUF7779"/>
    <property type="match status" value="1"/>
</dbReference>
<dbReference type="InterPro" id="IPR011990">
    <property type="entry name" value="TPR-like_helical_dom_sf"/>
</dbReference>
<name>A0A150Q4V8_SORCE</name>
<dbReference type="GO" id="GO:0005871">
    <property type="term" value="C:kinesin complex"/>
    <property type="evidence" value="ECO:0007669"/>
    <property type="project" value="InterPro"/>
</dbReference>
<sequence>MVALATSPADVFFSYSPRDEDLRPKLETHLDALKRQGVIRTYQGFALGGGKERREVIAARLREARVVLLLVSADFLSADGWLTPEIRDAIARHDAGECRVIPVILRPCAWEKTLLGRLQPLPNRARPVTSYPNQSEAFTEIAKGIRGAVRETEPPTLRPVARRPSSSPDAEPHIKKLPPRNPSFTGRDRLLDALRSALTTGGPAALTQAISGLGGIGKTQLAAEYAHRYASQYNVVWWVRAEEPATAAEDFARLAAALDLPEQNEADQRIAIEAVRSWLSRNDRWLLVFDNVNDPKDVAPYLPHPRTGHILITSRNPSFRGIATPLTVPALDRAESVKFLLGRTGQSDERAAERLAETLGDLPLALVQAAATIKETRSSIATYHAVFGDHQRELLLRGVPMDYPTPVATTWGLAFQEAQRFSPVAVDLLSLCAFLAPDDIPREGLADAAPHLPPALAEALSDPLMLDEAVAALRRYSFIDVHEGALSVHRLVQAVVRDRLAPEDRRMWAEAAVRLVDHAFPESSDDVETWPFCARWLPHALAAASQAEVHDVAKEVRGRLLARFAVYLQGRAAYAEAKGYLERALALHEAVFGPDEPKVAAVLRSLGSVLHDLGDLGGARAHLERALAIDIASVGPDHPDVARDVNDLGSVLMDQGDLPGARKHLERALAIDEATYGPDDPSVAIRLNNLGALFRDLGDFAGARVHLERALAIDIRAYGPDHPTVAIGRTNLGRLLHDLGDLRGAREQFEEALKIDEHSYGCYHPRFALALNNRGRVLRDLGDLAGARADFERALAIVEDTYGPDHPDVARDINNLGSVLRDLGDLEGARANFARVLKIAEATYGPDHPAVAIGCNNLGSVLQALGELPGAREQLERALGIAQATYGPDHPVVASIVNNLGRVLQALGDLSGAWQQIERAVAIATKALGPTHPSVQIFSRNLARLGDALGGGAEAT</sequence>
<feature type="region of interest" description="Disordered" evidence="11">
    <location>
        <begin position="152"/>
        <end position="182"/>
    </location>
</feature>
<dbReference type="PROSITE" id="PS50104">
    <property type="entry name" value="TIR"/>
    <property type="match status" value="1"/>
</dbReference>
<accession>A0A150Q4V8</accession>
<dbReference type="InterPro" id="IPR002151">
    <property type="entry name" value="Kinesin_light"/>
</dbReference>
<dbReference type="NCBIfam" id="NF040586">
    <property type="entry name" value="FxSxx_TPR"/>
    <property type="match status" value="1"/>
</dbReference>
<dbReference type="InterPro" id="IPR000157">
    <property type="entry name" value="TIR_dom"/>
</dbReference>
<dbReference type="Pfam" id="PF13676">
    <property type="entry name" value="TIR_2"/>
    <property type="match status" value="1"/>
</dbReference>
<feature type="repeat" description="TPR" evidence="10">
    <location>
        <begin position="726"/>
        <end position="759"/>
    </location>
</feature>
<dbReference type="EMBL" id="JEMA01001079">
    <property type="protein sequence ID" value="KYF62658.1"/>
    <property type="molecule type" value="Genomic_DNA"/>
</dbReference>
<evidence type="ECO:0000256" key="5">
    <source>
        <dbReference type="ARBA" id="ARBA00022737"/>
    </source>
</evidence>
<dbReference type="AlphaFoldDB" id="A0A150Q4V8"/>
<evidence type="ECO:0000256" key="8">
    <source>
        <dbReference type="ARBA" id="ARBA00023175"/>
    </source>
</evidence>
<keyword evidence="8" id="KW-0505">Motor protein</keyword>
<dbReference type="Gene3D" id="3.40.50.300">
    <property type="entry name" value="P-loop containing nucleotide triphosphate hydrolases"/>
    <property type="match status" value="1"/>
</dbReference>
<evidence type="ECO:0000259" key="12">
    <source>
        <dbReference type="PROSITE" id="PS50104"/>
    </source>
</evidence>
<evidence type="ECO:0000256" key="1">
    <source>
        <dbReference type="ARBA" id="ARBA00004245"/>
    </source>
</evidence>
<dbReference type="InterPro" id="IPR027417">
    <property type="entry name" value="P-loop_NTPase"/>
</dbReference>
<dbReference type="PANTHER" id="PTHR45783">
    <property type="entry name" value="KINESIN LIGHT CHAIN"/>
    <property type="match status" value="1"/>
</dbReference>
<dbReference type="Gene3D" id="1.25.40.10">
    <property type="entry name" value="Tetratricopeptide repeat domain"/>
    <property type="match status" value="3"/>
</dbReference>
<dbReference type="GO" id="GO:0007165">
    <property type="term" value="P:signal transduction"/>
    <property type="evidence" value="ECO:0007669"/>
    <property type="project" value="InterPro"/>
</dbReference>
<evidence type="ECO:0000256" key="6">
    <source>
        <dbReference type="ARBA" id="ARBA00022803"/>
    </source>
</evidence>
<dbReference type="OrthoDB" id="5476888at2"/>
<evidence type="ECO:0000256" key="3">
    <source>
        <dbReference type="ARBA" id="ARBA00022490"/>
    </source>
</evidence>
<evidence type="ECO:0000256" key="9">
    <source>
        <dbReference type="ARBA" id="ARBA00023212"/>
    </source>
</evidence>
<dbReference type="Pfam" id="PF13374">
    <property type="entry name" value="TPR_10"/>
    <property type="match status" value="1"/>
</dbReference>
<dbReference type="PROSITE" id="PS50005">
    <property type="entry name" value="TPR"/>
    <property type="match status" value="1"/>
</dbReference>
<evidence type="ECO:0000256" key="10">
    <source>
        <dbReference type="PROSITE-ProRule" id="PRU00339"/>
    </source>
</evidence>
<dbReference type="Gene3D" id="3.40.50.10140">
    <property type="entry name" value="Toll/interleukin-1 receptor homology (TIR) domain"/>
    <property type="match status" value="1"/>
</dbReference>
<dbReference type="InterPro" id="IPR002182">
    <property type="entry name" value="NB-ARC"/>
</dbReference>
<dbReference type="GO" id="GO:0005737">
    <property type="term" value="C:cytoplasm"/>
    <property type="evidence" value="ECO:0007669"/>
    <property type="project" value="TreeGrafter"/>
</dbReference>
<protein>
    <submittedName>
        <fullName evidence="13">ATP/GTP-binding protein</fullName>
    </submittedName>
</protein>
<dbReference type="SMART" id="SM00255">
    <property type="entry name" value="TIR"/>
    <property type="match status" value="1"/>
</dbReference>
<evidence type="ECO:0000313" key="14">
    <source>
        <dbReference type="Proteomes" id="UP000075260"/>
    </source>
</evidence>
<comment type="caution">
    <text evidence="13">The sequence shown here is derived from an EMBL/GenBank/DDBJ whole genome shotgun (WGS) entry which is preliminary data.</text>
</comment>
<evidence type="ECO:0000313" key="13">
    <source>
        <dbReference type="EMBL" id="KYF62658.1"/>
    </source>
</evidence>
<reference evidence="13 14" key="1">
    <citation type="submission" date="2014-02" db="EMBL/GenBank/DDBJ databases">
        <title>The small core and large imbalanced accessory genome model reveals a collaborative survival strategy of Sorangium cellulosum strains in nature.</title>
        <authorList>
            <person name="Han K."/>
            <person name="Peng R."/>
            <person name="Blom J."/>
            <person name="Li Y.-Z."/>
        </authorList>
    </citation>
    <scope>NUCLEOTIDE SEQUENCE [LARGE SCALE GENOMIC DNA]</scope>
    <source>
        <strain evidence="13 14">So0008-312</strain>
    </source>
</reference>
<dbReference type="Pfam" id="PF13424">
    <property type="entry name" value="TPR_12"/>
    <property type="match status" value="4"/>
</dbReference>
<dbReference type="RefSeq" id="WP_061612551.1">
    <property type="nucleotide sequence ID" value="NZ_JEMA01001079.1"/>
</dbReference>
<dbReference type="SUPFAM" id="SSF48452">
    <property type="entry name" value="TPR-like"/>
    <property type="match status" value="2"/>
</dbReference>
<keyword evidence="6 10" id="KW-0802">TPR repeat</keyword>
<comment type="subcellular location">
    <subcellularLocation>
        <location evidence="1">Cytoplasm</location>
        <location evidence="1">Cytoskeleton</location>
    </subcellularLocation>
</comment>
<dbReference type="SUPFAM" id="SSF52200">
    <property type="entry name" value="Toll/Interleukin receptor TIR domain"/>
    <property type="match status" value="1"/>
</dbReference>
<dbReference type="GO" id="GO:0005874">
    <property type="term" value="C:microtubule"/>
    <property type="evidence" value="ECO:0007669"/>
    <property type="project" value="UniProtKB-KW"/>
</dbReference>
<dbReference type="GO" id="GO:0007018">
    <property type="term" value="P:microtubule-based movement"/>
    <property type="evidence" value="ECO:0007669"/>
    <property type="project" value="TreeGrafter"/>
</dbReference>
<gene>
    <name evidence="13" type="ORF">BE15_22200</name>
</gene>
<dbReference type="InterPro" id="IPR019734">
    <property type="entry name" value="TPR_rpt"/>
</dbReference>
<keyword evidence="3" id="KW-0963">Cytoplasm</keyword>
<evidence type="ECO:0000256" key="2">
    <source>
        <dbReference type="ARBA" id="ARBA00009622"/>
    </source>
</evidence>
<dbReference type="PANTHER" id="PTHR45783:SF3">
    <property type="entry name" value="KINESIN LIGHT CHAIN"/>
    <property type="match status" value="1"/>
</dbReference>
<evidence type="ECO:0000256" key="11">
    <source>
        <dbReference type="SAM" id="MobiDB-lite"/>
    </source>
</evidence>
<evidence type="ECO:0000256" key="7">
    <source>
        <dbReference type="ARBA" id="ARBA00023054"/>
    </source>
</evidence>
<dbReference type="GO" id="GO:0043531">
    <property type="term" value="F:ADP binding"/>
    <property type="evidence" value="ECO:0007669"/>
    <property type="project" value="InterPro"/>
</dbReference>
<dbReference type="InterPro" id="IPR035897">
    <property type="entry name" value="Toll_tir_struct_dom_sf"/>
</dbReference>
<dbReference type="GO" id="GO:0019894">
    <property type="term" value="F:kinesin binding"/>
    <property type="evidence" value="ECO:0007669"/>
    <property type="project" value="TreeGrafter"/>
</dbReference>
<dbReference type="SMART" id="SM00028">
    <property type="entry name" value="TPR"/>
    <property type="match status" value="9"/>
</dbReference>
<dbReference type="InterPro" id="IPR056681">
    <property type="entry name" value="DUF7779"/>
</dbReference>
<dbReference type="Pfam" id="PF00931">
    <property type="entry name" value="NB-ARC"/>
    <property type="match status" value="1"/>
</dbReference>
<keyword evidence="4" id="KW-0493">Microtubule</keyword>
<dbReference type="SUPFAM" id="SSF52540">
    <property type="entry name" value="P-loop containing nucleoside triphosphate hydrolases"/>
    <property type="match status" value="1"/>
</dbReference>